<proteinExistence type="predicted"/>
<gene>
    <name evidence="3" type="ORF">LTR78_000604</name>
</gene>
<evidence type="ECO:0000313" key="4">
    <source>
        <dbReference type="Proteomes" id="UP001274830"/>
    </source>
</evidence>
<feature type="compositionally biased region" description="Polar residues" evidence="1">
    <location>
        <begin position="89"/>
        <end position="99"/>
    </location>
</feature>
<keyword evidence="4" id="KW-1185">Reference proteome</keyword>
<name>A0AAE1C6P7_9PEZI</name>
<evidence type="ECO:0000256" key="2">
    <source>
        <dbReference type="SAM" id="Phobius"/>
    </source>
</evidence>
<dbReference type="Proteomes" id="UP001274830">
    <property type="component" value="Unassembled WGS sequence"/>
</dbReference>
<evidence type="ECO:0000256" key="1">
    <source>
        <dbReference type="SAM" id="MobiDB-lite"/>
    </source>
</evidence>
<keyword evidence="2" id="KW-1133">Transmembrane helix</keyword>
<dbReference type="AlphaFoldDB" id="A0AAE1C6P7"/>
<reference evidence="3" key="1">
    <citation type="submission" date="2023-07" db="EMBL/GenBank/DDBJ databases">
        <title>Black Yeasts Isolated from many extreme environments.</title>
        <authorList>
            <person name="Coleine C."/>
            <person name="Stajich J.E."/>
            <person name="Selbmann L."/>
        </authorList>
    </citation>
    <scope>NUCLEOTIDE SEQUENCE</scope>
    <source>
        <strain evidence="3">CCFEE 5485</strain>
    </source>
</reference>
<comment type="caution">
    <text evidence="3">The sequence shown here is derived from an EMBL/GenBank/DDBJ whole genome shotgun (WGS) entry which is preliminary data.</text>
</comment>
<organism evidence="3 4">
    <name type="scientific">Recurvomyces mirabilis</name>
    <dbReference type="NCBI Taxonomy" id="574656"/>
    <lineage>
        <taxon>Eukaryota</taxon>
        <taxon>Fungi</taxon>
        <taxon>Dikarya</taxon>
        <taxon>Ascomycota</taxon>
        <taxon>Pezizomycotina</taxon>
        <taxon>Dothideomycetes</taxon>
        <taxon>Dothideomycetidae</taxon>
        <taxon>Mycosphaerellales</taxon>
        <taxon>Teratosphaeriaceae</taxon>
        <taxon>Recurvomyces</taxon>
    </lineage>
</organism>
<keyword evidence="2" id="KW-0472">Membrane</keyword>
<feature type="compositionally biased region" description="Polar residues" evidence="1">
    <location>
        <begin position="69"/>
        <end position="78"/>
    </location>
</feature>
<keyword evidence="2" id="KW-0812">Transmembrane</keyword>
<feature type="transmembrane region" description="Helical" evidence="2">
    <location>
        <begin position="6"/>
        <end position="24"/>
    </location>
</feature>
<evidence type="ECO:0000313" key="3">
    <source>
        <dbReference type="EMBL" id="KAK3680226.1"/>
    </source>
</evidence>
<protein>
    <submittedName>
        <fullName evidence="3">Uncharacterized protein</fullName>
    </submittedName>
</protein>
<sequence length="186" mass="20402">MQLDNQLALAFGLITTILTIVGLLTKSATIYQAIDLERQNSSVTMDDATWSNIDHCSAEANVGGHSRHSSTSAVSTAPSERDIRHAASSIDQVDRTNASTTEPRRKPTTTPPKHVSTLTEAKLATHNATTSGTIDHPNHVESCLDQQIKLNQRHDIPDPQAWKELCQEDDRAAEIEAMVKACRHEE</sequence>
<accession>A0AAE1C6P7</accession>
<dbReference type="EMBL" id="JAUTXT010000001">
    <property type="protein sequence ID" value="KAK3680226.1"/>
    <property type="molecule type" value="Genomic_DNA"/>
</dbReference>
<feature type="region of interest" description="Disordered" evidence="1">
    <location>
        <begin position="60"/>
        <end position="119"/>
    </location>
</feature>